<dbReference type="Gene3D" id="3.40.50.300">
    <property type="entry name" value="P-loop containing nucleotide triphosphate hydrolases"/>
    <property type="match status" value="1"/>
</dbReference>
<keyword evidence="2" id="KW-0812">Transmembrane</keyword>
<dbReference type="AlphaFoldDB" id="A0AAN5D0T3"/>
<feature type="signal peptide" evidence="5">
    <location>
        <begin position="1"/>
        <end position="18"/>
    </location>
</feature>
<keyword evidence="8" id="KW-1185">Reference proteome</keyword>
<evidence type="ECO:0000256" key="5">
    <source>
        <dbReference type="SAM" id="SignalP"/>
    </source>
</evidence>
<dbReference type="Proteomes" id="UP001328107">
    <property type="component" value="Unassembled WGS sequence"/>
</dbReference>
<dbReference type="Gene3D" id="1.20.1560.10">
    <property type="entry name" value="ABC transporter type 1, transmembrane domain"/>
    <property type="match status" value="1"/>
</dbReference>
<keyword evidence="4" id="KW-0472">Membrane</keyword>
<sequence>GAGTVLAVVFVAMGSAGSFTRLGPQLMDVVKARAAAAKVYNTIESNSREEPNHVDKLDPTNIEKMHLTFRNVSFTFPTRSQPMLHKLSFTLSPGESIAIVGKSGCGKSTTLKLITRLFSTDNGIIELDGQSIERYDTKKWRRMVGVVSQEPALFNGTIIDNICLGRPFTNEE</sequence>
<dbReference type="GO" id="GO:0005524">
    <property type="term" value="F:ATP binding"/>
    <property type="evidence" value="ECO:0007669"/>
    <property type="project" value="InterPro"/>
</dbReference>
<dbReference type="PANTHER" id="PTHR43394:SF1">
    <property type="entry name" value="ATP-BINDING CASSETTE SUB-FAMILY B MEMBER 10, MITOCHONDRIAL"/>
    <property type="match status" value="1"/>
</dbReference>
<organism evidence="7 8">
    <name type="scientific">Pristionchus mayeri</name>
    <dbReference type="NCBI Taxonomy" id="1317129"/>
    <lineage>
        <taxon>Eukaryota</taxon>
        <taxon>Metazoa</taxon>
        <taxon>Ecdysozoa</taxon>
        <taxon>Nematoda</taxon>
        <taxon>Chromadorea</taxon>
        <taxon>Rhabditida</taxon>
        <taxon>Rhabditina</taxon>
        <taxon>Diplogasteromorpha</taxon>
        <taxon>Diplogasteroidea</taxon>
        <taxon>Neodiplogasteridae</taxon>
        <taxon>Pristionchus</taxon>
    </lineage>
</organism>
<evidence type="ECO:0000256" key="2">
    <source>
        <dbReference type="ARBA" id="ARBA00022692"/>
    </source>
</evidence>
<dbReference type="GO" id="GO:0015421">
    <property type="term" value="F:ABC-type oligopeptide transporter activity"/>
    <property type="evidence" value="ECO:0007669"/>
    <property type="project" value="TreeGrafter"/>
</dbReference>
<keyword evidence="3" id="KW-1133">Transmembrane helix</keyword>
<comment type="caution">
    <text evidence="7">The sequence shown here is derived from an EMBL/GenBank/DDBJ whole genome shotgun (WGS) entry which is preliminary data.</text>
</comment>
<evidence type="ECO:0000256" key="3">
    <source>
        <dbReference type="ARBA" id="ARBA00022989"/>
    </source>
</evidence>
<name>A0AAN5D0T3_9BILA</name>
<dbReference type="GO" id="GO:0005743">
    <property type="term" value="C:mitochondrial inner membrane"/>
    <property type="evidence" value="ECO:0007669"/>
    <property type="project" value="TreeGrafter"/>
</dbReference>
<dbReference type="GO" id="GO:0090374">
    <property type="term" value="P:oligopeptide export from mitochondrion"/>
    <property type="evidence" value="ECO:0007669"/>
    <property type="project" value="TreeGrafter"/>
</dbReference>
<keyword evidence="5" id="KW-0732">Signal</keyword>
<dbReference type="InterPro" id="IPR027417">
    <property type="entry name" value="P-loop_NTPase"/>
</dbReference>
<gene>
    <name evidence="7" type="ORF">PMAYCL1PPCAC_24638</name>
</gene>
<dbReference type="EMBL" id="BTRK01000005">
    <property type="protein sequence ID" value="GMR54443.1"/>
    <property type="molecule type" value="Genomic_DNA"/>
</dbReference>
<dbReference type="Pfam" id="PF00005">
    <property type="entry name" value="ABC_tran"/>
    <property type="match status" value="1"/>
</dbReference>
<proteinExistence type="predicted"/>
<evidence type="ECO:0000313" key="8">
    <source>
        <dbReference type="Proteomes" id="UP001328107"/>
    </source>
</evidence>
<dbReference type="SUPFAM" id="SSF52540">
    <property type="entry name" value="P-loop containing nucleoside triphosphate hydrolases"/>
    <property type="match status" value="1"/>
</dbReference>
<reference evidence="8" key="1">
    <citation type="submission" date="2022-10" db="EMBL/GenBank/DDBJ databases">
        <title>Genome assembly of Pristionchus species.</title>
        <authorList>
            <person name="Yoshida K."/>
            <person name="Sommer R.J."/>
        </authorList>
    </citation>
    <scope>NUCLEOTIDE SEQUENCE [LARGE SCALE GENOMIC DNA]</scope>
    <source>
        <strain evidence="8">RS5460</strain>
    </source>
</reference>
<feature type="non-terminal residue" evidence="7">
    <location>
        <position position="1"/>
    </location>
</feature>
<evidence type="ECO:0000256" key="4">
    <source>
        <dbReference type="ARBA" id="ARBA00023136"/>
    </source>
</evidence>
<feature type="chain" id="PRO_5042903748" description="ABC transporter domain-containing protein" evidence="5">
    <location>
        <begin position="19"/>
        <end position="172"/>
    </location>
</feature>
<dbReference type="GO" id="GO:0016887">
    <property type="term" value="F:ATP hydrolysis activity"/>
    <property type="evidence" value="ECO:0007669"/>
    <property type="project" value="InterPro"/>
</dbReference>
<dbReference type="CDD" id="cd03228">
    <property type="entry name" value="ABCC_MRP_Like"/>
    <property type="match status" value="1"/>
</dbReference>
<dbReference type="InterPro" id="IPR036640">
    <property type="entry name" value="ABC1_TM_sf"/>
</dbReference>
<comment type="subcellular location">
    <subcellularLocation>
        <location evidence="1">Membrane</location>
        <topology evidence="1">Multi-pass membrane protein</topology>
    </subcellularLocation>
</comment>
<evidence type="ECO:0000313" key="7">
    <source>
        <dbReference type="EMBL" id="GMR54443.1"/>
    </source>
</evidence>
<evidence type="ECO:0000256" key="1">
    <source>
        <dbReference type="ARBA" id="ARBA00004141"/>
    </source>
</evidence>
<evidence type="ECO:0000259" key="6">
    <source>
        <dbReference type="Pfam" id="PF00005"/>
    </source>
</evidence>
<feature type="domain" description="ABC transporter" evidence="6">
    <location>
        <begin position="84"/>
        <end position="158"/>
    </location>
</feature>
<feature type="non-terminal residue" evidence="7">
    <location>
        <position position="172"/>
    </location>
</feature>
<protein>
    <recommendedName>
        <fullName evidence="6">ABC transporter domain-containing protein</fullName>
    </recommendedName>
</protein>
<dbReference type="InterPro" id="IPR003439">
    <property type="entry name" value="ABC_transporter-like_ATP-bd"/>
</dbReference>
<accession>A0AAN5D0T3</accession>
<dbReference type="PANTHER" id="PTHR43394">
    <property type="entry name" value="ATP-DEPENDENT PERMEASE MDL1, MITOCHONDRIAL"/>
    <property type="match status" value="1"/>
</dbReference>
<dbReference type="InterPro" id="IPR039421">
    <property type="entry name" value="Type_1_exporter"/>
</dbReference>